<feature type="compositionally biased region" description="Low complexity" evidence="1">
    <location>
        <begin position="125"/>
        <end position="139"/>
    </location>
</feature>
<gene>
    <name evidence="2" type="ORF">C2E20_8488</name>
</gene>
<proteinExistence type="predicted"/>
<sequence length="267" mass="27656">MACVVLQPAHHHDVMKVHATFKGDNEFLVDRLIAASARKEVPAEALVERALVPFFDSSDASTDSFQALQPGGCRASKPVAVPKHQQPAGHKRHAHERSSSQLSGSPPGKETEVLQAKHAKRAGKPTASTASRRASSPPSDAEMSSPPQLASAQRKPRSGGKKHALDATPGGAAPAATKPAGAGQRQSPPRKRPEPALDMRQLAATAAAGAALLRTPGGAKPAPRAALPTKFAGPAFTNSPTPDCLPIPTSSLLLAEAAEGLRSRLTL</sequence>
<keyword evidence="3" id="KW-1185">Reference proteome</keyword>
<dbReference type="AlphaFoldDB" id="A0A2P6V174"/>
<feature type="compositionally biased region" description="Low complexity" evidence="1">
    <location>
        <begin position="167"/>
        <end position="183"/>
    </location>
</feature>
<organism evidence="2 3">
    <name type="scientific">Micractinium conductrix</name>
    <dbReference type="NCBI Taxonomy" id="554055"/>
    <lineage>
        <taxon>Eukaryota</taxon>
        <taxon>Viridiplantae</taxon>
        <taxon>Chlorophyta</taxon>
        <taxon>core chlorophytes</taxon>
        <taxon>Trebouxiophyceae</taxon>
        <taxon>Chlorellales</taxon>
        <taxon>Chlorellaceae</taxon>
        <taxon>Chlorella clade</taxon>
        <taxon>Micractinium</taxon>
    </lineage>
</organism>
<dbReference type="EMBL" id="LHPF02000046">
    <property type="protein sequence ID" value="PSC67840.1"/>
    <property type="molecule type" value="Genomic_DNA"/>
</dbReference>
<reference evidence="2 3" key="1">
    <citation type="journal article" date="2018" name="Plant J.">
        <title>Genome sequences of Chlorella sorokiniana UTEX 1602 and Micractinium conductrix SAG 241.80: implications to maltose excretion by a green alga.</title>
        <authorList>
            <person name="Arriola M.B."/>
            <person name="Velmurugan N."/>
            <person name="Zhang Y."/>
            <person name="Plunkett M.H."/>
            <person name="Hondzo H."/>
            <person name="Barney B.M."/>
        </authorList>
    </citation>
    <scope>NUCLEOTIDE SEQUENCE [LARGE SCALE GENOMIC DNA]</scope>
    <source>
        <strain evidence="2 3">SAG 241.80</strain>
    </source>
</reference>
<comment type="caution">
    <text evidence="2">The sequence shown here is derived from an EMBL/GenBank/DDBJ whole genome shotgun (WGS) entry which is preliminary data.</text>
</comment>
<name>A0A2P6V174_9CHLO</name>
<evidence type="ECO:0000256" key="1">
    <source>
        <dbReference type="SAM" id="MobiDB-lite"/>
    </source>
</evidence>
<dbReference type="Pfam" id="PF15365">
    <property type="entry name" value="PNRC"/>
    <property type="match status" value="1"/>
</dbReference>
<evidence type="ECO:0000313" key="3">
    <source>
        <dbReference type="Proteomes" id="UP000239649"/>
    </source>
</evidence>
<dbReference type="InterPro" id="IPR028322">
    <property type="entry name" value="PNRC-like_rgn"/>
</dbReference>
<dbReference type="GO" id="GO:0016071">
    <property type="term" value="P:mRNA metabolic process"/>
    <property type="evidence" value="ECO:0007669"/>
    <property type="project" value="UniProtKB-ARBA"/>
</dbReference>
<accession>A0A2P6V174</accession>
<evidence type="ECO:0000313" key="2">
    <source>
        <dbReference type="EMBL" id="PSC67840.1"/>
    </source>
</evidence>
<feature type="region of interest" description="Disordered" evidence="1">
    <location>
        <begin position="61"/>
        <end position="203"/>
    </location>
</feature>
<dbReference type="Proteomes" id="UP000239649">
    <property type="component" value="Unassembled WGS sequence"/>
</dbReference>
<protein>
    <submittedName>
        <fullName evidence="2">Uncharacterized protein</fullName>
    </submittedName>
</protein>
<dbReference type="OrthoDB" id="10573079at2759"/>